<name>A0AC61MQU1_9FIRM</name>
<dbReference type="EMBL" id="CP066744">
    <property type="protein sequence ID" value="QQK07974.1"/>
    <property type="molecule type" value="Genomic_DNA"/>
</dbReference>
<evidence type="ECO:0000313" key="1">
    <source>
        <dbReference type="EMBL" id="QQK07974.1"/>
    </source>
</evidence>
<gene>
    <name evidence="1" type="ORF">JFY71_00100</name>
</gene>
<keyword evidence="2" id="KW-1185">Reference proteome</keyword>
<accession>A0AC61MQU1</accession>
<evidence type="ECO:0000313" key="2">
    <source>
        <dbReference type="Proteomes" id="UP000595814"/>
    </source>
</evidence>
<organism evidence="1 2">
    <name type="scientific">Miniphocaeibacter halophilus</name>
    <dbReference type="NCBI Taxonomy" id="2931922"/>
    <lineage>
        <taxon>Bacteria</taxon>
        <taxon>Bacillati</taxon>
        <taxon>Bacillota</taxon>
        <taxon>Tissierellia</taxon>
        <taxon>Tissierellales</taxon>
        <taxon>Peptoniphilaceae</taxon>
        <taxon>Miniphocaeibacter</taxon>
    </lineage>
</organism>
<reference evidence="1 2" key="1">
    <citation type="journal article" date="2022" name="Int. J. Syst. Evol. Microbiol.">
        <title>Miniphocaeibacter halophilus sp. nov., an ammonium-tolerant acetate-producing bacterium isolated from a biogas system.</title>
        <authorList>
            <person name="Schnurer A."/>
            <person name="Singh A."/>
            <person name="Bi S."/>
            <person name="Qiao W."/>
            <person name="Westerholm M."/>
        </authorList>
    </citation>
    <scope>NUCLEOTIDE SEQUENCE [LARGE SCALE GENOMIC DNA]</scope>
    <source>
        <strain evidence="1 2">AMB_01</strain>
    </source>
</reference>
<protein>
    <submittedName>
        <fullName evidence="1">Transcriptional repressor</fullName>
    </submittedName>
</protein>
<dbReference type="Proteomes" id="UP000595814">
    <property type="component" value="Chromosome"/>
</dbReference>
<sequence length="140" mass="16311">MIENILRENNLKVTEARKIILNEIINIKNPISAENLYTIVNKKKKINLSTIYRNLNTLSNKNIINKVVEIDGEVFYQYNSKNHIHHLVCIRCKEVIPLKDCPLHSLENELSNNTGYDIISHSLEFRGICPKCKEKLKREP</sequence>
<proteinExistence type="predicted"/>